<dbReference type="GO" id="GO:1990060">
    <property type="term" value="C:maltose transport complex"/>
    <property type="evidence" value="ECO:0007669"/>
    <property type="project" value="TreeGrafter"/>
</dbReference>
<feature type="transmembrane region" description="Helical" evidence="9">
    <location>
        <begin position="77"/>
        <end position="102"/>
    </location>
</feature>
<evidence type="ECO:0000259" key="11">
    <source>
        <dbReference type="PROSITE" id="PS50928"/>
    </source>
</evidence>
<proteinExistence type="inferred from homology"/>
<evidence type="ECO:0000256" key="7">
    <source>
        <dbReference type="ARBA" id="ARBA00022989"/>
    </source>
</evidence>
<sequence length="431" mass="49411">MATQGAPVKYSKHSPALAMTLSLIFAGFGQLYNRRYIKGILFIVLEVSFIFTLGRFINYGLWGLRTLGVTPLEDHSIFLMIYGLISLLLIAFALGLYILNILDAKRNAERLRQGESNPKMKETIRNVWDRGFPYLFITPGLFMLTFIVILPILFTLSLAFTDYNQYNSPPGNLLNWVGWDNFKKLVTLNTWSETFFDVFTWTIVWTLVATTLQIALGLFLALIVNDPRVKFKKWIRTVLILPWAVPAFVTILIFSAMFNGEFGTINRDLLVLFGLEIPWMQDPFWAKIALIMIQTWLGFPFVFALFTGVLQSISRDWYEAAEVDGGSRWQKFRYITFPHVMYATAPLLIMQYAGNFNNFNIIYLFNEGGPPIPGKRAGGTDILISWVYDLTFEINQYNMAAAITIILGLIVTGFAFYQFRKTRSFKEEGNM</sequence>
<dbReference type="EMBL" id="SMAN01000009">
    <property type="protein sequence ID" value="TCT22451.1"/>
    <property type="molecule type" value="Genomic_DNA"/>
</dbReference>
<dbReference type="FunFam" id="1.10.3720.10:FF:000036">
    <property type="entry name" value="Maltodextrin ABC transporter, permease protein"/>
    <property type="match status" value="1"/>
</dbReference>
<feature type="transmembrane region" description="Helical" evidence="9">
    <location>
        <begin position="288"/>
        <end position="313"/>
    </location>
</feature>
<evidence type="ECO:0000256" key="4">
    <source>
        <dbReference type="ARBA" id="ARBA00022475"/>
    </source>
</evidence>
<evidence type="ECO:0000256" key="5">
    <source>
        <dbReference type="ARBA" id="ARBA00022597"/>
    </source>
</evidence>
<evidence type="ECO:0000313" key="13">
    <source>
        <dbReference type="Proteomes" id="UP000294650"/>
    </source>
</evidence>
<keyword evidence="3 9" id="KW-0813">Transport</keyword>
<comment type="function">
    <text evidence="10">Part of the ABC transporter complex MalEFGK involved in maltose/maltodextrin import. Probably responsible for the translocation of the substrate across the membrane.</text>
</comment>
<dbReference type="AlphaFoldDB" id="A0A4R3N2R0"/>
<keyword evidence="5 10" id="KW-0762">Sugar transport</keyword>
<dbReference type="PANTHER" id="PTHR47314">
    <property type="entry name" value="MALTOSE/MALTODEXTRIN TRANSPORT SYSTEM PERMEASE PROTEIN MALF"/>
    <property type="match status" value="1"/>
</dbReference>
<dbReference type="Pfam" id="PF00528">
    <property type="entry name" value="BPD_transp_1"/>
    <property type="match status" value="1"/>
</dbReference>
<organism evidence="12 13">
    <name type="scientific">Melghiribacillus thermohalophilus</name>
    <dbReference type="NCBI Taxonomy" id="1324956"/>
    <lineage>
        <taxon>Bacteria</taxon>
        <taxon>Bacillati</taxon>
        <taxon>Bacillota</taxon>
        <taxon>Bacilli</taxon>
        <taxon>Bacillales</taxon>
        <taxon>Bacillaceae</taxon>
        <taxon>Melghiribacillus</taxon>
    </lineage>
</organism>
<protein>
    <recommendedName>
        <fullName evidence="10">Maltose/maltodextrin transport system permease protein</fullName>
    </recommendedName>
</protein>
<evidence type="ECO:0000256" key="6">
    <source>
        <dbReference type="ARBA" id="ARBA00022692"/>
    </source>
</evidence>
<dbReference type="PANTHER" id="PTHR47314:SF1">
    <property type="entry name" value="MALTOSE_MALTODEXTRIN TRANSPORT SYSTEM PERMEASE PROTEIN MALF"/>
    <property type="match status" value="1"/>
</dbReference>
<keyword evidence="4 10" id="KW-1003">Cell membrane</keyword>
<feature type="transmembrane region" description="Helical" evidence="9">
    <location>
        <begin position="134"/>
        <end position="160"/>
    </location>
</feature>
<evidence type="ECO:0000256" key="3">
    <source>
        <dbReference type="ARBA" id="ARBA00022448"/>
    </source>
</evidence>
<evidence type="ECO:0000256" key="9">
    <source>
        <dbReference type="RuleBase" id="RU363032"/>
    </source>
</evidence>
<evidence type="ECO:0000256" key="1">
    <source>
        <dbReference type="ARBA" id="ARBA00004651"/>
    </source>
</evidence>
<keyword evidence="13" id="KW-1185">Reference proteome</keyword>
<feature type="transmembrane region" description="Helical" evidence="9">
    <location>
        <begin position="198"/>
        <end position="222"/>
    </location>
</feature>
<gene>
    <name evidence="12" type="ORF">EDD68_10998</name>
</gene>
<feature type="transmembrane region" description="Helical" evidence="9">
    <location>
        <begin position="234"/>
        <end position="258"/>
    </location>
</feature>
<evidence type="ECO:0000256" key="10">
    <source>
        <dbReference type="RuleBase" id="RU367050"/>
    </source>
</evidence>
<evidence type="ECO:0000313" key="12">
    <source>
        <dbReference type="EMBL" id="TCT22451.1"/>
    </source>
</evidence>
<dbReference type="GO" id="GO:0015423">
    <property type="term" value="F:ABC-type maltose transporter activity"/>
    <property type="evidence" value="ECO:0007669"/>
    <property type="project" value="TreeGrafter"/>
</dbReference>
<keyword evidence="7 9" id="KW-1133">Transmembrane helix</keyword>
<dbReference type="CDD" id="cd06261">
    <property type="entry name" value="TM_PBP2"/>
    <property type="match status" value="1"/>
</dbReference>
<dbReference type="Proteomes" id="UP000294650">
    <property type="component" value="Unassembled WGS sequence"/>
</dbReference>
<dbReference type="InterPro" id="IPR000515">
    <property type="entry name" value="MetI-like"/>
</dbReference>
<feature type="transmembrane region" description="Helical" evidence="9">
    <location>
        <begin position="334"/>
        <end position="354"/>
    </location>
</feature>
<comment type="subcellular location">
    <subcellularLocation>
        <location evidence="1 9">Cell membrane</location>
        <topology evidence="1 9">Multi-pass membrane protein</topology>
    </subcellularLocation>
</comment>
<dbReference type="GO" id="GO:0042956">
    <property type="term" value="P:maltodextrin transmembrane transport"/>
    <property type="evidence" value="ECO:0007669"/>
    <property type="project" value="TreeGrafter"/>
</dbReference>
<keyword evidence="6 9" id="KW-0812">Transmembrane</keyword>
<keyword evidence="8 9" id="KW-0472">Membrane</keyword>
<dbReference type="SUPFAM" id="SSF160964">
    <property type="entry name" value="MalF N-terminal region-like"/>
    <property type="match status" value="1"/>
</dbReference>
<feature type="domain" description="ABC transmembrane type-1" evidence="11">
    <location>
        <begin position="199"/>
        <end position="418"/>
    </location>
</feature>
<dbReference type="InterPro" id="IPR035906">
    <property type="entry name" value="MetI-like_sf"/>
</dbReference>
<dbReference type="SUPFAM" id="SSF161098">
    <property type="entry name" value="MetI-like"/>
    <property type="match status" value="1"/>
</dbReference>
<comment type="similarity">
    <text evidence="2 10">Belongs to the binding-protein-dependent transport system permease family. MalFG subfamily.</text>
</comment>
<comment type="caution">
    <text evidence="12">The sequence shown here is derived from an EMBL/GenBank/DDBJ whole genome shotgun (WGS) entry which is preliminary data.</text>
</comment>
<evidence type="ECO:0000256" key="2">
    <source>
        <dbReference type="ARBA" id="ARBA00009047"/>
    </source>
</evidence>
<dbReference type="Gene3D" id="1.10.3720.10">
    <property type="entry name" value="MetI-like"/>
    <property type="match status" value="1"/>
</dbReference>
<evidence type="ECO:0000256" key="8">
    <source>
        <dbReference type="ARBA" id="ARBA00023136"/>
    </source>
</evidence>
<reference evidence="12 13" key="1">
    <citation type="submission" date="2019-03" db="EMBL/GenBank/DDBJ databases">
        <title>Genomic Encyclopedia of Type Strains, Phase IV (KMG-IV): sequencing the most valuable type-strain genomes for metagenomic binning, comparative biology and taxonomic classification.</title>
        <authorList>
            <person name="Goeker M."/>
        </authorList>
    </citation>
    <scope>NUCLEOTIDE SEQUENCE [LARGE SCALE GENOMIC DNA]</scope>
    <source>
        <strain evidence="12 13">DSM 25894</strain>
    </source>
</reference>
<feature type="transmembrane region" description="Helical" evidence="9">
    <location>
        <begin position="39"/>
        <end position="57"/>
    </location>
</feature>
<feature type="transmembrane region" description="Helical" evidence="9">
    <location>
        <begin position="397"/>
        <end position="417"/>
    </location>
</feature>
<dbReference type="PROSITE" id="PS50928">
    <property type="entry name" value="ABC_TM1"/>
    <property type="match status" value="1"/>
</dbReference>
<feature type="transmembrane region" description="Helical" evidence="9">
    <location>
        <begin position="15"/>
        <end position="32"/>
    </location>
</feature>
<name>A0A4R3N2R0_9BACI</name>
<accession>A0A4R3N2R0</accession>